<evidence type="ECO:0000259" key="1">
    <source>
        <dbReference type="Pfam" id="PF13229"/>
    </source>
</evidence>
<sequence>MGQLNPNDPSQIAYYPSTVPFARLSVYIAGTDTLAQLFRDADLTAMLSNPLRADDTGTFERCFLVDGDYRVVIQTRKGDPILQTGDIAIRSDSGDVVRSFRRMSDLLADRSLAYDKGTGRQKIGAGDLVEVKEGGFVFEVTDNGAPDPDSTTQGGIGLQAAPDGASRISVAQFGPAADGVTDDSAAVQKAIDRAAASGGGLVLLPPGSMVVGDLTVPDDVWIDGTLYSFYENVTDNGRTRLIRKADAGAIFTVGNRVRLTNFDMDGNGATDAEAGNGIEAEGSSRLELQGVKLLDFHYGINGGVGSPLGGLDMRFCVVRNNNWGLRNCKDSFLLRSTFSANRNRALYLNGGQVTVQTCFIEFQRSGPDLDEAATGIYLGRNANEILIANCTFDRNAGNDIYFERSGTDKPRHINVCGNIFKGAGWGADLTPDARRSINMLGSTCSSLTNNVFQTRSSKPSPSKGAPSPLIAAHCEQHDGLVWQGNNATGLLPVMDLREPDFADIYEWEPSASGTDEYYLRDNNDYGDGPEPYIDGPDGVLHDAADLAAGTLGSLATGQWGFGDNDGLGFQTVYVRLPSGTPTMASDLRLYYNKDSVRFDNAGDVATDAYRSALARETLSAGQTKTFALNLRDAAMHSSTYLRSHVKLALSLRQATTNADAYVEVPILLRRDGGAATLATIGTVTTHDAGLTVGTSGTDIVLTVTEVAPFGDALTLSVENTGGHSVKLVGGLLW</sequence>
<keyword evidence="3" id="KW-1185">Reference proteome</keyword>
<dbReference type="InterPro" id="IPR011050">
    <property type="entry name" value="Pectin_lyase_fold/virulence"/>
</dbReference>
<protein>
    <submittedName>
        <fullName evidence="2">Right-handed parallel beta-helix repeat-containing protein</fullName>
    </submittedName>
</protein>
<dbReference type="Proteomes" id="UP001595632">
    <property type="component" value="Unassembled WGS sequence"/>
</dbReference>
<evidence type="ECO:0000313" key="2">
    <source>
        <dbReference type="EMBL" id="MFC3145495.1"/>
    </source>
</evidence>
<comment type="caution">
    <text evidence="2">The sequence shown here is derived from an EMBL/GenBank/DDBJ whole genome shotgun (WGS) entry which is preliminary data.</text>
</comment>
<accession>A0ABV7GZ58</accession>
<feature type="domain" description="Right handed beta helix" evidence="1">
    <location>
        <begin position="333"/>
        <end position="442"/>
    </location>
</feature>
<name>A0ABV7GZ58_9RHOB</name>
<proteinExistence type="predicted"/>
<organism evidence="2 3">
    <name type="scientific">Psychromarinibacter halotolerans</name>
    <dbReference type="NCBI Taxonomy" id="1775175"/>
    <lineage>
        <taxon>Bacteria</taxon>
        <taxon>Pseudomonadati</taxon>
        <taxon>Pseudomonadota</taxon>
        <taxon>Alphaproteobacteria</taxon>
        <taxon>Rhodobacterales</taxon>
        <taxon>Paracoccaceae</taxon>
        <taxon>Psychromarinibacter</taxon>
    </lineage>
</organism>
<dbReference type="Gene3D" id="2.160.20.10">
    <property type="entry name" value="Single-stranded right-handed beta-helix, Pectin lyase-like"/>
    <property type="match status" value="1"/>
</dbReference>
<dbReference type="EMBL" id="JBHRTB010000010">
    <property type="protein sequence ID" value="MFC3145495.1"/>
    <property type="molecule type" value="Genomic_DNA"/>
</dbReference>
<dbReference type="InterPro" id="IPR012334">
    <property type="entry name" value="Pectin_lyas_fold"/>
</dbReference>
<dbReference type="SUPFAM" id="SSF51126">
    <property type="entry name" value="Pectin lyase-like"/>
    <property type="match status" value="1"/>
</dbReference>
<dbReference type="InterPro" id="IPR039448">
    <property type="entry name" value="Beta_helix"/>
</dbReference>
<evidence type="ECO:0000313" key="3">
    <source>
        <dbReference type="Proteomes" id="UP001595632"/>
    </source>
</evidence>
<reference evidence="3" key="1">
    <citation type="journal article" date="2019" name="Int. J. Syst. Evol. Microbiol.">
        <title>The Global Catalogue of Microorganisms (GCM) 10K type strain sequencing project: providing services to taxonomists for standard genome sequencing and annotation.</title>
        <authorList>
            <consortium name="The Broad Institute Genomics Platform"/>
            <consortium name="The Broad Institute Genome Sequencing Center for Infectious Disease"/>
            <person name="Wu L."/>
            <person name="Ma J."/>
        </authorList>
    </citation>
    <scope>NUCLEOTIDE SEQUENCE [LARGE SCALE GENOMIC DNA]</scope>
    <source>
        <strain evidence="3">KCTC 52366</strain>
    </source>
</reference>
<dbReference type="Pfam" id="PF13229">
    <property type="entry name" value="Beta_helix"/>
    <property type="match status" value="1"/>
</dbReference>
<dbReference type="RefSeq" id="WP_275632450.1">
    <property type="nucleotide sequence ID" value="NZ_JARGYD010000003.1"/>
</dbReference>
<gene>
    <name evidence="2" type="ORF">ACFOGP_22430</name>
</gene>